<organism evidence="2">
    <name type="scientific">Streptomyces sp. R33</name>
    <dbReference type="NCBI Taxonomy" id="3238629"/>
    <lineage>
        <taxon>Bacteria</taxon>
        <taxon>Bacillati</taxon>
        <taxon>Actinomycetota</taxon>
        <taxon>Actinomycetes</taxon>
        <taxon>Kitasatosporales</taxon>
        <taxon>Streptomycetaceae</taxon>
        <taxon>Streptomyces</taxon>
    </lineage>
</organism>
<protein>
    <submittedName>
        <fullName evidence="2">Uncharacterized protein</fullName>
    </submittedName>
</protein>
<sequence>MYEQPDPVLCDADCLATRMALRFRTNVAEVQVRAVSVFLRFDGRRETRAVPGRVHTKDKKRVKQEKSSRKAVIAGTCAGMDIPNGVIGNGRTGRSQARRIKVIVCRRATSVSVSTSSARGLPADSPAPLEPARC</sequence>
<proteinExistence type="predicted"/>
<evidence type="ECO:0000313" key="2">
    <source>
        <dbReference type="EMBL" id="XDV67440.1"/>
    </source>
</evidence>
<dbReference type="AlphaFoldDB" id="A0AB39YBB6"/>
<reference evidence="2" key="1">
    <citation type="submission" date="2024-08" db="EMBL/GenBank/DDBJ databases">
        <authorList>
            <person name="Yu S.T."/>
        </authorList>
    </citation>
    <scope>NUCLEOTIDE SEQUENCE</scope>
    <source>
        <strain evidence="2">R33</strain>
    </source>
</reference>
<gene>
    <name evidence="2" type="ORF">AB5J51_33210</name>
</gene>
<feature type="region of interest" description="Disordered" evidence="1">
    <location>
        <begin position="115"/>
        <end position="134"/>
    </location>
</feature>
<dbReference type="EMBL" id="CP165727">
    <property type="protein sequence ID" value="XDV67440.1"/>
    <property type="molecule type" value="Genomic_DNA"/>
</dbReference>
<name>A0AB39YBB6_9ACTN</name>
<accession>A0AB39YBB6</accession>
<evidence type="ECO:0000256" key="1">
    <source>
        <dbReference type="SAM" id="MobiDB-lite"/>
    </source>
</evidence>